<dbReference type="eggNOG" id="COG0438">
    <property type="taxonomic scope" value="Bacteria"/>
</dbReference>
<accession>I3YXH7</accession>
<keyword evidence="2" id="KW-1185">Reference proteome</keyword>
<reference evidence="1 2" key="1">
    <citation type="submission" date="2012-06" db="EMBL/GenBank/DDBJ databases">
        <title>The complete genome of Aequorivita sublithincola DSM 14238.</title>
        <authorList>
            <consortium name="US DOE Joint Genome Institute (JGI-PGF)"/>
            <person name="Lucas S."/>
            <person name="Copeland A."/>
            <person name="Lapidus A."/>
            <person name="Goodwin L."/>
            <person name="Pitluck S."/>
            <person name="Peters L."/>
            <person name="Munk A.C.C."/>
            <person name="Kyrpides N."/>
            <person name="Mavromatis K."/>
            <person name="Pagani I."/>
            <person name="Ivanova N."/>
            <person name="Ovchinnikova G."/>
            <person name="Zeytun A."/>
            <person name="Detter J.C."/>
            <person name="Han C."/>
            <person name="Land M."/>
            <person name="Hauser L."/>
            <person name="Markowitz V."/>
            <person name="Cheng J.-F."/>
            <person name="Hugenholtz P."/>
            <person name="Woyke T."/>
            <person name="Wu D."/>
            <person name="Tindall B."/>
            <person name="Faehnrich R."/>
            <person name="Brambilla E."/>
            <person name="Klenk H.-P."/>
            <person name="Eisen J.A."/>
        </authorList>
    </citation>
    <scope>NUCLEOTIDE SEQUENCE [LARGE SCALE GENOMIC DNA]</scope>
    <source>
        <strain evidence="2">DSM 14238 / LMG 21431 / ACAM 643 / 9-3</strain>
    </source>
</reference>
<sequence length="155" mass="18547">MKREQISLFHPFTAKTIGLGELDLFFSCSTSHKKALLKLQENGQDSHQEYYLDKWLWKDGKMLELKNREPINEVMYLHFINWKRTMTFSEVKYKDNPQQFYISYSGMHYEPHSNFAQIVNGVKNVYSGYYVILKRKAILKRVKILNKKIKNLFKV</sequence>
<proteinExistence type="predicted"/>
<dbReference type="EMBL" id="CP003280">
    <property type="protein sequence ID" value="AFL81695.1"/>
    <property type="molecule type" value="Genomic_DNA"/>
</dbReference>
<name>I3YXH7_AEQSU</name>
<evidence type="ECO:0000313" key="1">
    <source>
        <dbReference type="EMBL" id="AFL81695.1"/>
    </source>
</evidence>
<dbReference type="KEGG" id="asl:Aeqsu_2235"/>
<dbReference type="Proteomes" id="UP000006049">
    <property type="component" value="Chromosome"/>
</dbReference>
<gene>
    <name evidence="1" type="ordered locus">Aeqsu_2235</name>
</gene>
<dbReference type="AlphaFoldDB" id="I3YXH7"/>
<evidence type="ECO:0000313" key="2">
    <source>
        <dbReference type="Proteomes" id="UP000006049"/>
    </source>
</evidence>
<organism evidence="1 2">
    <name type="scientific">Aequorivita sublithincola (strain DSM 14238 / LMG 21431 / ACAM 643 / 9-3)</name>
    <dbReference type="NCBI Taxonomy" id="746697"/>
    <lineage>
        <taxon>Bacteria</taxon>
        <taxon>Pseudomonadati</taxon>
        <taxon>Bacteroidota</taxon>
        <taxon>Flavobacteriia</taxon>
        <taxon>Flavobacteriales</taxon>
        <taxon>Flavobacteriaceae</taxon>
        <taxon>Aequorivita</taxon>
    </lineage>
</organism>
<dbReference type="HOGENOM" id="CLU_1691778_0_0_10"/>
<dbReference type="OrthoDB" id="1910631at2"/>
<protein>
    <submittedName>
        <fullName evidence="1">Uncharacterized protein</fullName>
    </submittedName>
</protein>
<dbReference type="STRING" id="746697.Aeqsu_2235"/>
<dbReference type="RefSeq" id="WP_014782948.1">
    <property type="nucleotide sequence ID" value="NC_018013.1"/>
</dbReference>